<dbReference type="AlphaFoldDB" id="A0AAV8YPW6"/>
<feature type="region of interest" description="Disordered" evidence="2">
    <location>
        <begin position="79"/>
        <end position="100"/>
    </location>
</feature>
<dbReference type="EMBL" id="JAPWTK010000064">
    <property type="protein sequence ID" value="KAJ8952816.1"/>
    <property type="molecule type" value="Genomic_DNA"/>
</dbReference>
<sequence>MSDEGGGFDPCECIWGHEMAMRRLLNVLRNSQTICTDGECLVDDATPPRQSNPDQVLLMSIIFVTLLFLYFFRPRSQRFQDPPKPSKTENNPPNPPPATS</sequence>
<dbReference type="PANTHER" id="PTHR31019">
    <property type="entry name" value="SMALL INTEGRAL MEMBRANE PROTEIN 14"/>
    <property type="match status" value="1"/>
</dbReference>
<keyword evidence="3" id="KW-0472">Membrane</keyword>
<protein>
    <recommendedName>
        <fullName evidence="1">Small integral membrane protein 14</fullName>
    </recommendedName>
</protein>
<proteinExistence type="predicted"/>
<comment type="caution">
    <text evidence="4">The sequence shown here is derived from an EMBL/GenBank/DDBJ whole genome shotgun (WGS) entry which is preliminary data.</text>
</comment>
<name>A0AAV8YPW6_9CUCU</name>
<evidence type="ECO:0000313" key="4">
    <source>
        <dbReference type="EMBL" id="KAJ8952816.1"/>
    </source>
</evidence>
<evidence type="ECO:0000256" key="1">
    <source>
        <dbReference type="ARBA" id="ARBA00017902"/>
    </source>
</evidence>
<dbReference type="PANTHER" id="PTHR31019:SF1">
    <property type="entry name" value="SMALL INTEGRAL MEMBRANE PROTEIN 14"/>
    <property type="match status" value="1"/>
</dbReference>
<evidence type="ECO:0000313" key="5">
    <source>
        <dbReference type="Proteomes" id="UP001162162"/>
    </source>
</evidence>
<dbReference type="GO" id="GO:0005783">
    <property type="term" value="C:endoplasmic reticulum"/>
    <property type="evidence" value="ECO:0007669"/>
    <property type="project" value="TreeGrafter"/>
</dbReference>
<keyword evidence="3" id="KW-0812">Transmembrane</keyword>
<feature type="transmembrane region" description="Helical" evidence="3">
    <location>
        <begin position="56"/>
        <end position="72"/>
    </location>
</feature>
<dbReference type="Proteomes" id="UP001162162">
    <property type="component" value="Unassembled WGS sequence"/>
</dbReference>
<organism evidence="4 5">
    <name type="scientific">Aromia moschata</name>
    <dbReference type="NCBI Taxonomy" id="1265417"/>
    <lineage>
        <taxon>Eukaryota</taxon>
        <taxon>Metazoa</taxon>
        <taxon>Ecdysozoa</taxon>
        <taxon>Arthropoda</taxon>
        <taxon>Hexapoda</taxon>
        <taxon>Insecta</taxon>
        <taxon>Pterygota</taxon>
        <taxon>Neoptera</taxon>
        <taxon>Endopterygota</taxon>
        <taxon>Coleoptera</taxon>
        <taxon>Polyphaga</taxon>
        <taxon>Cucujiformia</taxon>
        <taxon>Chrysomeloidea</taxon>
        <taxon>Cerambycidae</taxon>
        <taxon>Cerambycinae</taxon>
        <taxon>Callichromatini</taxon>
        <taxon>Aromia</taxon>
    </lineage>
</organism>
<evidence type="ECO:0000256" key="2">
    <source>
        <dbReference type="SAM" id="MobiDB-lite"/>
    </source>
</evidence>
<evidence type="ECO:0000256" key="3">
    <source>
        <dbReference type="SAM" id="Phobius"/>
    </source>
</evidence>
<gene>
    <name evidence="4" type="ORF">NQ318_008137</name>
</gene>
<dbReference type="Pfam" id="PF11027">
    <property type="entry name" value="DUF2615"/>
    <property type="match status" value="1"/>
</dbReference>
<dbReference type="InterPro" id="IPR020309">
    <property type="entry name" value="Smim-14"/>
</dbReference>
<accession>A0AAV8YPW6</accession>
<keyword evidence="5" id="KW-1185">Reference proteome</keyword>
<reference evidence="4" key="1">
    <citation type="journal article" date="2023" name="Insect Mol. Biol.">
        <title>Genome sequencing provides insights into the evolution of gene families encoding plant cell wall-degrading enzymes in longhorned beetles.</title>
        <authorList>
            <person name="Shin N.R."/>
            <person name="Okamura Y."/>
            <person name="Kirsch R."/>
            <person name="Pauchet Y."/>
        </authorList>
    </citation>
    <scope>NUCLEOTIDE SEQUENCE</scope>
    <source>
        <strain evidence="4">AMC_N1</strain>
    </source>
</reference>
<keyword evidence="3" id="KW-1133">Transmembrane helix</keyword>